<dbReference type="GO" id="GO:0022627">
    <property type="term" value="C:cytosolic small ribosomal subunit"/>
    <property type="evidence" value="ECO:0007669"/>
    <property type="project" value="TreeGrafter"/>
</dbReference>
<evidence type="ECO:0000256" key="2">
    <source>
        <dbReference type="ARBA" id="ARBA00007278"/>
    </source>
</evidence>
<dbReference type="Proteomes" id="UP001140217">
    <property type="component" value="Unassembled WGS sequence"/>
</dbReference>
<dbReference type="FunFam" id="1.10.10.10:FF:000025">
    <property type="entry name" value="40S ribosomal protein S10"/>
    <property type="match status" value="1"/>
</dbReference>
<evidence type="ECO:0000313" key="9">
    <source>
        <dbReference type="Proteomes" id="UP001140217"/>
    </source>
</evidence>
<reference evidence="8" key="1">
    <citation type="submission" date="2022-07" db="EMBL/GenBank/DDBJ databases">
        <title>Phylogenomic reconstructions and comparative analyses of Kickxellomycotina fungi.</title>
        <authorList>
            <person name="Reynolds N.K."/>
            <person name="Stajich J.E."/>
            <person name="Barry K."/>
            <person name="Grigoriev I.V."/>
            <person name="Crous P."/>
            <person name="Smith M.E."/>
        </authorList>
    </citation>
    <scope>NUCLEOTIDE SEQUENCE</scope>
    <source>
        <strain evidence="8">NBRC 105414</strain>
    </source>
</reference>
<dbReference type="AlphaFoldDB" id="A0A9W8HHZ1"/>
<comment type="subcellular location">
    <subcellularLocation>
        <location evidence="1">Cytoplasm</location>
    </subcellularLocation>
</comment>
<evidence type="ECO:0000256" key="3">
    <source>
        <dbReference type="ARBA" id="ARBA00022490"/>
    </source>
</evidence>
<dbReference type="Pfam" id="PF03501">
    <property type="entry name" value="S10_plectin"/>
    <property type="match status" value="1"/>
</dbReference>
<feature type="compositionally biased region" description="Basic and acidic residues" evidence="6">
    <location>
        <begin position="112"/>
        <end position="148"/>
    </location>
</feature>
<dbReference type="EMBL" id="JANBUL010000027">
    <property type="protein sequence ID" value="KAJ2784408.1"/>
    <property type="molecule type" value="Genomic_DNA"/>
</dbReference>
<evidence type="ECO:0000256" key="1">
    <source>
        <dbReference type="ARBA" id="ARBA00004496"/>
    </source>
</evidence>
<dbReference type="InterPro" id="IPR036388">
    <property type="entry name" value="WH-like_DNA-bd_sf"/>
</dbReference>
<keyword evidence="3" id="KW-0963">Cytoplasm</keyword>
<evidence type="ECO:0000256" key="4">
    <source>
        <dbReference type="ARBA" id="ARBA00022980"/>
    </source>
</evidence>
<evidence type="ECO:0000256" key="6">
    <source>
        <dbReference type="SAM" id="MobiDB-lite"/>
    </source>
</evidence>
<evidence type="ECO:0000256" key="5">
    <source>
        <dbReference type="ARBA" id="ARBA00023274"/>
    </source>
</evidence>
<protein>
    <recommendedName>
        <fullName evidence="7">Plectin/eS10 N-terminal domain-containing protein</fullName>
    </recommendedName>
</protein>
<sequence length="163" mass="19125">MWPPIWPSMYIPTANRKLICKTLFKDGVLVAKKDFNAPRHPEINVPNLEVIKAMQSLTSRGYVKTNFSWQHYYYTVTDEGIEYLREYLNLPQDVVPSTFKKVLRTTAPRFGGRPEREDGGFRRRDDEYRRRDDGRKEAGAGRDFRPEFRGSFGRGRPQQQPPQ</sequence>
<dbReference type="GO" id="GO:0003735">
    <property type="term" value="F:structural constituent of ribosome"/>
    <property type="evidence" value="ECO:0007669"/>
    <property type="project" value="TreeGrafter"/>
</dbReference>
<keyword evidence="4" id="KW-0689">Ribosomal protein</keyword>
<name>A0A9W8HHZ1_9FUNG</name>
<feature type="region of interest" description="Disordered" evidence="6">
    <location>
        <begin position="106"/>
        <end position="163"/>
    </location>
</feature>
<evidence type="ECO:0000313" key="8">
    <source>
        <dbReference type="EMBL" id="KAJ2784408.1"/>
    </source>
</evidence>
<gene>
    <name evidence="8" type="ORF">H4R18_001118</name>
</gene>
<dbReference type="OrthoDB" id="5211809at2759"/>
<comment type="caution">
    <text evidence="8">The sequence shown here is derived from an EMBL/GenBank/DDBJ whole genome shotgun (WGS) entry which is preliminary data.</text>
</comment>
<accession>A0A9W8HHZ1</accession>
<feature type="domain" description="Plectin/eS10 N-terminal" evidence="7">
    <location>
        <begin position="11"/>
        <end position="101"/>
    </location>
</feature>
<evidence type="ECO:0000259" key="7">
    <source>
        <dbReference type="Pfam" id="PF03501"/>
    </source>
</evidence>
<proteinExistence type="inferred from homology"/>
<keyword evidence="9" id="KW-1185">Reference proteome</keyword>
<organism evidence="8 9">
    <name type="scientific">Coemansia javaensis</name>
    <dbReference type="NCBI Taxonomy" id="2761396"/>
    <lineage>
        <taxon>Eukaryota</taxon>
        <taxon>Fungi</taxon>
        <taxon>Fungi incertae sedis</taxon>
        <taxon>Zoopagomycota</taxon>
        <taxon>Kickxellomycotina</taxon>
        <taxon>Kickxellomycetes</taxon>
        <taxon>Kickxellales</taxon>
        <taxon>Kickxellaceae</taxon>
        <taxon>Coemansia</taxon>
    </lineage>
</organism>
<dbReference type="Gene3D" id="1.10.10.10">
    <property type="entry name" value="Winged helix-like DNA-binding domain superfamily/Winged helix DNA-binding domain"/>
    <property type="match status" value="1"/>
</dbReference>
<comment type="similarity">
    <text evidence="2">Belongs to the eukaryotic ribosomal protein eS10 family.</text>
</comment>
<dbReference type="InterPro" id="IPR005326">
    <property type="entry name" value="Plectin_eS10_N"/>
</dbReference>
<keyword evidence="5" id="KW-0687">Ribonucleoprotein</keyword>
<dbReference type="GO" id="GO:0003723">
    <property type="term" value="F:RNA binding"/>
    <property type="evidence" value="ECO:0007669"/>
    <property type="project" value="TreeGrafter"/>
</dbReference>
<dbReference type="InterPro" id="IPR037447">
    <property type="entry name" value="Ribosomal_eS10"/>
</dbReference>
<dbReference type="PANTHER" id="PTHR12146:SF0">
    <property type="entry name" value="RIBOSOMAL PROTEIN S10"/>
    <property type="match status" value="1"/>
</dbReference>
<dbReference type="PANTHER" id="PTHR12146">
    <property type="entry name" value="40S RIBOSOMAL PROTEIN S10"/>
    <property type="match status" value="1"/>
</dbReference>